<dbReference type="InterPro" id="IPR043130">
    <property type="entry name" value="CDP-OH_PTrfase_TM_dom"/>
</dbReference>
<evidence type="ECO:0000256" key="1">
    <source>
        <dbReference type="SAM" id="Phobius"/>
    </source>
</evidence>
<dbReference type="Gene3D" id="1.20.120.1760">
    <property type="match status" value="1"/>
</dbReference>
<dbReference type="GO" id="GO:0016020">
    <property type="term" value="C:membrane"/>
    <property type="evidence" value="ECO:0007669"/>
    <property type="project" value="InterPro"/>
</dbReference>
<proteinExistence type="predicted"/>
<feature type="transmembrane region" description="Helical" evidence="1">
    <location>
        <begin position="109"/>
        <end position="127"/>
    </location>
</feature>
<keyword evidence="1" id="KW-1133">Transmembrane helix</keyword>
<dbReference type="InterPro" id="IPR000462">
    <property type="entry name" value="CDP-OH_P_trans"/>
</dbReference>
<evidence type="ECO:0000313" key="2">
    <source>
        <dbReference type="EMBL" id="VYU29071.1"/>
    </source>
</evidence>
<sequence>MTSSTLKERVQATLKSEDTEGTFELYVTRTPGYLWALLFKKLHIHPIAVTLLSIVIGALAGYFFWWDDLYMNLIGMFLLIWANWYDCADGQLARMTGQKTLIGRILDGFAGDVWFFSIYFFLCLRLTGEPTPWGQPWGIWIWLIAAFSGFHCHAKQCAVADYYRNIHLYFLKGASGSELDNYAQQRALMRSLPWNRKEWFHKIYLYFYGNYTRGQERQTPKFQKFYTLVQQRYPDGLPQALKEQFRTASLPLMKYTNILTFDTRVIVLFVSLFINMPWLFFAFEIIVLEALRYYTRHVHETFCDRFTKEIENG</sequence>
<protein>
    <submittedName>
        <fullName evidence="2">CDP-alcohol phosphatidyltransferase</fullName>
    </submittedName>
</protein>
<keyword evidence="1" id="KW-0812">Transmembrane</keyword>
<dbReference type="GO" id="GO:0008654">
    <property type="term" value="P:phospholipid biosynthetic process"/>
    <property type="evidence" value="ECO:0007669"/>
    <property type="project" value="InterPro"/>
</dbReference>
<reference evidence="2" key="1">
    <citation type="submission" date="2019-11" db="EMBL/GenBank/DDBJ databases">
        <authorList>
            <person name="Feng L."/>
        </authorList>
    </citation>
    <scope>NUCLEOTIDE SEQUENCE</scope>
    <source>
        <strain evidence="2">PclaraLFYP37</strain>
    </source>
</reference>
<organism evidence="2">
    <name type="scientific">Paraprevotella clara</name>
    <dbReference type="NCBI Taxonomy" id="454154"/>
    <lineage>
        <taxon>Bacteria</taxon>
        <taxon>Pseudomonadati</taxon>
        <taxon>Bacteroidota</taxon>
        <taxon>Bacteroidia</taxon>
        <taxon>Bacteroidales</taxon>
        <taxon>Prevotellaceae</taxon>
        <taxon>Paraprevotella</taxon>
    </lineage>
</organism>
<feature type="transmembrane region" description="Helical" evidence="1">
    <location>
        <begin position="139"/>
        <end position="163"/>
    </location>
</feature>
<name>A0A6N3DQX3_9BACT</name>
<dbReference type="AlphaFoldDB" id="A0A6N3DQX3"/>
<keyword evidence="2" id="KW-0808">Transferase</keyword>
<dbReference type="EMBL" id="CACRUT010000015">
    <property type="protein sequence ID" value="VYU29071.1"/>
    <property type="molecule type" value="Genomic_DNA"/>
</dbReference>
<dbReference type="RefSeq" id="WP_412441960.1">
    <property type="nucleotide sequence ID" value="NZ_CACRUT010000015.1"/>
</dbReference>
<gene>
    <name evidence="2" type="ORF">PCLFYP37_02421</name>
</gene>
<keyword evidence="1" id="KW-0472">Membrane</keyword>
<accession>A0A6N3DQX3</accession>
<dbReference type="GO" id="GO:0016780">
    <property type="term" value="F:phosphotransferase activity, for other substituted phosphate groups"/>
    <property type="evidence" value="ECO:0007669"/>
    <property type="project" value="InterPro"/>
</dbReference>
<dbReference type="Pfam" id="PF01066">
    <property type="entry name" value="CDP-OH_P_transf"/>
    <property type="match status" value="1"/>
</dbReference>
<feature type="transmembrane region" description="Helical" evidence="1">
    <location>
        <begin position="44"/>
        <end position="64"/>
    </location>
</feature>
<feature type="transmembrane region" description="Helical" evidence="1">
    <location>
        <begin position="265"/>
        <end position="288"/>
    </location>
</feature>